<protein>
    <submittedName>
        <fullName evidence="11">Bacteriocin ABC transporter permease</fullName>
    </submittedName>
</protein>
<dbReference type="InterPro" id="IPR003593">
    <property type="entry name" value="AAA+_ATPase"/>
</dbReference>
<dbReference type="Pfam" id="PF00664">
    <property type="entry name" value="ABC_membrane"/>
    <property type="match status" value="1"/>
</dbReference>
<dbReference type="InterPro" id="IPR036640">
    <property type="entry name" value="ABC1_TM_sf"/>
</dbReference>
<dbReference type="InterPro" id="IPR027417">
    <property type="entry name" value="P-loop_NTPase"/>
</dbReference>
<dbReference type="SMART" id="SM00382">
    <property type="entry name" value="AAA"/>
    <property type="match status" value="1"/>
</dbReference>
<evidence type="ECO:0000313" key="11">
    <source>
        <dbReference type="EMBL" id="AKZ64257.1"/>
    </source>
</evidence>
<dbReference type="SUPFAM" id="SSF90123">
    <property type="entry name" value="ABC transporter transmembrane region"/>
    <property type="match status" value="1"/>
</dbReference>
<evidence type="ECO:0000259" key="9">
    <source>
        <dbReference type="PROSITE" id="PS50893"/>
    </source>
</evidence>
<evidence type="ECO:0000256" key="1">
    <source>
        <dbReference type="ARBA" id="ARBA00004651"/>
    </source>
</evidence>
<evidence type="ECO:0000313" key="12">
    <source>
        <dbReference type="Proteomes" id="UP000063429"/>
    </source>
</evidence>
<evidence type="ECO:0000256" key="5">
    <source>
        <dbReference type="ARBA" id="ARBA00022840"/>
    </source>
</evidence>
<feature type="transmembrane region" description="Helical" evidence="8">
    <location>
        <begin position="73"/>
        <end position="93"/>
    </location>
</feature>
<sequence>MNESDQIYVDQPQADLRSLRKDPVYLTLMRAYGGRFVEIVVAGVLINVFGLFMPLYSRLVYDKVIGNHITETLWALTLGMVLFIVLELVLRVIRMYYIEQLAGRFDIEFDGKSVRRLLESRVTAPVGVVLAKYRDLSSARDLLSSNYMLMLIDLPFLAMYLVAVGVLGGHLVWVILVGGALLVASQLLCKIPATDYGNAAMTSGIGKIDKLASLVFGMETLKTSPLQDRLVKAFLSDAADNAVSQAKSRFWMNAGYALSTVGYTLISVGTLVVGVYLVEDNALTVGALIATSLLISRATSMLSSVTMVLGRMEMFRRARAAFEEMFDDTGPEQVIADVLRQDMRGLIQVVNLTLHLDKHEKPALDNVSLTIQPGEKVGIVGRSGSGKTTLMRALAGLHKIDAGKGQVLIDGVAVAAYAAPVRMRCIGYKPQEPFLFDGSLAANIFVGDRIGSDEYEAALAVSGVDDLIARGELRLDQMLKAPGNLSGGQRQMVALARAVAGMPTVMLLDEPTTGIDLSTETRIIQKLMAYSAQRTLVVATHSTALLRCMDRIIVLNDGKIVADGPSAAILQQ</sequence>
<dbReference type="Gene3D" id="1.20.1560.10">
    <property type="entry name" value="ABC transporter type 1, transmembrane domain"/>
    <property type="match status" value="1"/>
</dbReference>
<keyword evidence="3 8" id="KW-0812">Transmembrane</keyword>
<dbReference type="InterPro" id="IPR017871">
    <property type="entry name" value="ABC_transporter-like_CS"/>
</dbReference>
<proteinExistence type="predicted"/>
<dbReference type="PROSITE" id="PS00211">
    <property type="entry name" value="ABC_TRANSPORTER_1"/>
    <property type="match status" value="1"/>
</dbReference>
<keyword evidence="2" id="KW-1003">Cell membrane</keyword>
<evidence type="ECO:0000256" key="4">
    <source>
        <dbReference type="ARBA" id="ARBA00022741"/>
    </source>
</evidence>
<dbReference type="PROSITE" id="PS50929">
    <property type="entry name" value="ABC_TM1F"/>
    <property type="match status" value="1"/>
</dbReference>
<keyword evidence="6 8" id="KW-1133">Transmembrane helix</keyword>
<gene>
    <name evidence="11" type="ORF">F506_17715</name>
</gene>
<dbReference type="SUPFAM" id="SSF52540">
    <property type="entry name" value="P-loop containing nucleoside triphosphate hydrolases"/>
    <property type="match status" value="1"/>
</dbReference>
<evidence type="ECO:0000259" key="10">
    <source>
        <dbReference type="PROSITE" id="PS50929"/>
    </source>
</evidence>
<dbReference type="PROSITE" id="PS50893">
    <property type="entry name" value="ABC_TRANSPORTER_2"/>
    <property type="match status" value="1"/>
</dbReference>
<comment type="subcellular location">
    <subcellularLocation>
        <location evidence="1">Cell membrane</location>
        <topology evidence="1">Multi-pass membrane protein</topology>
    </subcellularLocation>
</comment>
<keyword evidence="4" id="KW-0547">Nucleotide-binding</keyword>
<evidence type="ECO:0000256" key="8">
    <source>
        <dbReference type="SAM" id="Phobius"/>
    </source>
</evidence>
<name>A0ABN4I030_9BURK</name>
<dbReference type="Gene3D" id="3.40.50.300">
    <property type="entry name" value="P-loop containing nucleotide triphosphate hydrolases"/>
    <property type="match status" value="1"/>
</dbReference>
<accession>A0ABN4I030</accession>
<feature type="domain" description="ABC transmembrane type-1" evidence="10">
    <location>
        <begin position="39"/>
        <end position="314"/>
    </location>
</feature>
<dbReference type="Proteomes" id="UP000063429">
    <property type="component" value="Chromosome"/>
</dbReference>
<evidence type="ECO:0000256" key="2">
    <source>
        <dbReference type="ARBA" id="ARBA00022475"/>
    </source>
</evidence>
<dbReference type="InterPro" id="IPR003439">
    <property type="entry name" value="ABC_transporter-like_ATP-bd"/>
</dbReference>
<dbReference type="EMBL" id="CP011409">
    <property type="protein sequence ID" value="AKZ64257.1"/>
    <property type="molecule type" value="Genomic_DNA"/>
</dbReference>
<keyword evidence="5" id="KW-0067">ATP-binding</keyword>
<dbReference type="Pfam" id="PF00005">
    <property type="entry name" value="ABC_tran"/>
    <property type="match status" value="1"/>
</dbReference>
<evidence type="ECO:0000256" key="6">
    <source>
        <dbReference type="ARBA" id="ARBA00022989"/>
    </source>
</evidence>
<evidence type="ECO:0000256" key="7">
    <source>
        <dbReference type="ARBA" id="ARBA00023136"/>
    </source>
</evidence>
<organism evidence="11 12">
    <name type="scientific">Herbaspirillum hiltneri N3</name>
    <dbReference type="NCBI Taxonomy" id="1262470"/>
    <lineage>
        <taxon>Bacteria</taxon>
        <taxon>Pseudomonadati</taxon>
        <taxon>Pseudomonadota</taxon>
        <taxon>Betaproteobacteria</taxon>
        <taxon>Burkholderiales</taxon>
        <taxon>Oxalobacteraceae</taxon>
        <taxon>Herbaspirillum</taxon>
    </lineage>
</organism>
<dbReference type="PANTHER" id="PTHR24221">
    <property type="entry name" value="ATP-BINDING CASSETTE SUB-FAMILY B"/>
    <property type="match status" value="1"/>
</dbReference>
<feature type="transmembrane region" description="Helical" evidence="8">
    <location>
        <begin position="283"/>
        <end position="309"/>
    </location>
</feature>
<dbReference type="InterPro" id="IPR011527">
    <property type="entry name" value="ABC1_TM_dom"/>
</dbReference>
<reference evidence="12" key="1">
    <citation type="journal article" date="2015" name="Genome Announc.">
        <title>Complete Genome Sequence of Herbaspirillum hiltneri N3 (DSM 17495), Isolated from Surface-Sterilized Wheat Roots.</title>
        <authorList>
            <person name="Guizelini D."/>
            <person name="Saizaki P.M."/>
            <person name="Coimbra N.A."/>
            <person name="Weiss V.A."/>
            <person name="Faoro H."/>
            <person name="Sfeir M.Z."/>
            <person name="Baura V.A."/>
            <person name="Monteiro R.A."/>
            <person name="Chubatsu L.S."/>
            <person name="Souza E.M."/>
            <person name="Cruz L.M."/>
            <person name="Pedrosa F.O."/>
            <person name="Raittz R.T."/>
            <person name="Marchaukoski J.N."/>
            <person name="Steffens M.B."/>
        </authorList>
    </citation>
    <scope>NUCLEOTIDE SEQUENCE [LARGE SCALE GENOMIC DNA]</scope>
    <source>
        <strain evidence="12">N3</strain>
    </source>
</reference>
<feature type="transmembrane region" description="Helical" evidence="8">
    <location>
        <begin position="254"/>
        <end position="277"/>
    </location>
</feature>
<feature type="transmembrane region" description="Helical" evidence="8">
    <location>
        <begin position="171"/>
        <end position="189"/>
    </location>
</feature>
<keyword evidence="12" id="KW-1185">Reference proteome</keyword>
<dbReference type="InterPro" id="IPR039421">
    <property type="entry name" value="Type_1_exporter"/>
</dbReference>
<feature type="transmembrane region" description="Helical" evidence="8">
    <location>
        <begin position="36"/>
        <end position="53"/>
    </location>
</feature>
<evidence type="ECO:0000256" key="3">
    <source>
        <dbReference type="ARBA" id="ARBA00022692"/>
    </source>
</evidence>
<feature type="domain" description="ABC transporter" evidence="9">
    <location>
        <begin position="347"/>
        <end position="572"/>
    </location>
</feature>
<keyword evidence="7 8" id="KW-0472">Membrane</keyword>
<dbReference type="PANTHER" id="PTHR24221:SF248">
    <property type="entry name" value="ABC TRANSPORTER TRANSMEMBRANE REGION"/>
    <property type="match status" value="1"/>
</dbReference>
<dbReference type="RefSeq" id="WP_053199610.1">
    <property type="nucleotide sequence ID" value="NZ_CP011409.1"/>
</dbReference>
<feature type="transmembrane region" description="Helical" evidence="8">
    <location>
        <begin position="147"/>
        <end position="165"/>
    </location>
</feature>